<keyword evidence="1" id="KW-0732">Signal</keyword>
<dbReference type="WBParaSite" id="MhA1_Contig1636.frz3.gene6">
    <property type="protein sequence ID" value="MhA1_Contig1636.frz3.gene6"/>
    <property type="gene ID" value="MhA1_Contig1636.frz3.gene6"/>
</dbReference>
<evidence type="ECO:0000313" key="3">
    <source>
        <dbReference type="WBParaSite" id="MhA1_Contig1636.frz3.gene6"/>
    </source>
</evidence>
<dbReference type="AlphaFoldDB" id="A0A1I8B8V5"/>
<keyword evidence="2" id="KW-1185">Reference proteome</keyword>
<feature type="chain" id="PRO_5009315553" evidence="1">
    <location>
        <begin position="25"/>
        <end position="182"/>
    </location>
</feature>
<name>A0A1I8B8V5_MELHA</name>
<dbReference type="Proteomes" id="UP000095281">
    <property type="component" value="Unplaced"/>
</dbReference>
<evidence type="ECO:0000313" key="2">
    <source>
        <dbReference type="Proteomes" id="UP000095281"/>
    </source>
</evidence>
<proteinExistence type="predicted"/>
<accession>A0A1I8B8V5</accession>
<organism evidence="2 3">
    <name type="scientific">Meloidogyne hapla</name>
    <name type="common">Root-knot nematode worm</name>
    <dbReference type="NCBI Taxonomy" id="6305"/>
    <lineage>
        <taxon>Eukaryota</taxon>
        <taxon>Metazoa</taxon>
        <taxon>Ecdysozoa</taxon>
        <taxon>Nematoda</taxon>
        <taxon>Chromadorea</taxon>
        <taxon>Rhabditida</taxon>
        <taxon>Tylenchina</taxon>
        <taxon>Tylenchomorpha</taxon>
        <taxon>Tylenchoidea</taxon>
        <taxon>Meloidogynidae</taxon>
        <taxon>Meloidogyninae</taxon>
        <taxon>Meloidogyne</taxon>
    </lineage>
</organism>
<reference evidence="3" key="1">
    <citation type="submission" date="2016-11" db="UniProtKB">
        <authorList>
            <consortium name="WormBaseParasite"/>
        </authorList>
    </citation>
    <scope>IDENTIFICATION</scope>
</reference>
<protein>
    <submittedName>
        <fullName evidence="3">Uncharacterized protein</fullName>
    </submittedName>
</protein>
<evidence type="ECO:0000256" key="1">
    <source>
        <dbReference type="SAM" id="SignalP"/>
    </source>
</evidence>
<sequence>MYFSKTNNLLIILLLLQFLTEINANDPCDEPCIDHHLKPECRGMYDDNKQYAQHYTNVFFAPNEKEFIRNNLAISIIMWHRTIDNVLTDKSSINWINSARKFMILTHDLWETMQHEFDTLYCQIFDSKVSLEHLELLNSNFVYFFVSINDSIKGLNRKEFVKVCKKKGDSFKDVLQVSSIMG</sequence>
<feature type="signal peptide" evidence="1">
    <location>
        <begin position="1"/>
        <end position="24"/>
    </location>
</feature>